<dbReference type="Proteomes" id="UP000076532">
    <property type="component" value="Unassembled WGS sequence"/>
</dbReference>
<organism evidence="2 3">
    <name type="scientific">Athelia psychrophila</name>
    <dbReference type="NCBI Taxonomy" id="1759441"/>
    <lineage>
        <taxon>Eukaryota</taxon>
        <taxon>Fungi</taxon>
        <taxon>Dikarya</taxon>
        <taxon>Basidiomycota</taxon>
        <taxon>Agaricomycotina</taxon>
        <taxon>Agaricomycetes</taxon>
        <taxon>Agaricomycetidae</taxon>
        <taxon>Atheliales</taxon>
        <taxon>Atheliaceae</taxon>
        <taxon>Athelia</taxon>
    </lineage>
</organism>
<dbReference type="Gene3D" id="3.60.60.10">
    <property type="entry name" value="Penicillin V Acylase, Chain A"/>
    <property type="match status" value="1"/>
</dbReference>
<dbReference type="OrthoDB" id="5273684at2759"/>
<keyword evidence="3" id="KW-1185">Reference proteome</keyword>
<dbReference type="EC" id="3.5.1.23" evidence="1"/>
<accession>A0A166NBI4</accession>
<dbReference type="STRING" id="436010.A0A166NBI4"/>
<name>A0A166NBI4_9AGAM</name>
<dbReference type="AlphaFoldDB" id="A0A166NBI4"/>
<sequence>MGCTSGGVRTKSSSGATKMLHFRTLDWGMDALRQLVVQLEFVESKGDAPFARSLSYAGYVGVLTGVRRGLSMSLNFRPTHNGTSLFERFRFYAFQIMVILGRRPSISSILRHTLLTPTTTSLQTIASGLPSVPSTAAYLIFSDGEQTLVMEKDHVSATLMYRKDFIVATNHDRGDEGLEDNTAPVNSSPVTRSIIGEVDAFREESVARKRCIRLDWQEAVELATGVLPPGQGAPGDADLNFSADQADVVTWLEEWPITNECTHYATILDPKEGTVNWLKRFLDPVESSDGSFTVSSEGLDSE</sequence>
<protein>
    <recommendedName>
        <fullName evidence="1">ceramidase</fullName>
        <ecNumber evidence="1">3.5.1.23</ecNumber>
    </recommendedName>
</protein>
<evidence type="ECO:0000313" key="3">
    <source>
        <dbReference type="Proteomes" id="UP000076532"/>
    </source>
</evidence>
<evidence type="ECO:0000313" key="2">
    <source>
        <dbReference type="EMBL" id="KZP24839.1"/>
    </source>
</evidence>
<proteinExistence type="predicted"/>
<evidence type="ECO:0000256" key="1">
    <source>
        <dbReference type="ARBA" id="ARBA00011891"/>
    </source>
</evidence>
<gene>
    <name evidence="2" type="ORF">FIBSPDRAFT_856640</name>
</gene>
<dbReference type="GO" id="GO:0017040">
    <property type="term" value="F:N-acylsphingosine amidohydrolase activity"/>
    <property type="evidence" value="ECO:0007669"/>
    <property type="project" value="UniProtKB-EC"/>
</dbReference>
<reference evidence="2 3" key="1">
    <citation type="journal article" date="2016" name="Mol. Biol. Evol.">
        <title>Comparative Genomics of Early-Diverging Mushroom-Forming Fungi Provides Insights into the Origins of Lignocellulose Decay Capabilities.</title>
        <authorList>
            <person name="Nagy L.G."/>
            <person name="Riley R."/>
            <person name="Tritt A."/>
            <person name="Adam C."/>
            <person name="Daum C."/>
            <person name="Floudas D."/>
            <person name="Sun H."/>
            <person name="Yadav J.S."/>
            <person name="Pangilinan J."/>
            <person name="Larsson K.H."/>
            <person name="Matsuura K."/>
            <person name="Barry K."/>
            <person name="Labutti K."/>
            <person name="Kuo R."/>
            <person name="Ohm R.A."/>
            <person name="Bhattacharya S.S."/>
            <person name="Shirouzu T."/>
            <person name="Yoshinaga Y."/>
            <person name="Martin F.M."/>
            <person name="Grigoriev I.V."/>
            <person name="Hibbett D.S."/>
        </authorList>
    </citation>
    <scope>NUCLEOTIDE SEQUENCE [LARGE SCALE GENOMIC DNA]</scope>
    <source>
        <strain evidence="2 3">CBS 109695</strain>
    </source>
</reference>
<dbReference type="PANTHER" id="PTHR28583:SF1">
    <property type="entry name" value="ACID CERAMIDASE"/>
    <property type="match status" value="1"/>
</dbReference>
<dbReference type="EMBL" id="KV417524">
    <property type="protein sequence ID" value="KZP24839.1"/>
    <property type="molecule type" value="Genomic_DNA"/>
</dbReference>
<dbReference type="PANTHER" id="PTHR28583">
    <property type="entry name" value="ACID AMIDASE"/>
    <property type="match status" value="1"/>
</dbReference>